<protein>
    <submittedName>
        <fullName evidence="3">HP domain-containing protein</fullName>
    </submittedName>
</protein>
<accession>A0A1I7ZIS2</accession>
<keyword evidence="2" id="KW-1185">Reference proteome</keyword>
<dbReference type="PROSITE" id="PS51089">
    <property type="entry name" value="HP"/>
    <property type="match status" value="1"/>
</dbReference>
<dbReference type="GO" id="GO:0030032">
    <property type="term" value="P:lamellipodium assembly"/>
    <property type="evidence" value="ECO:0007669"/>
    <property type="project" value="TreeGrafter"/>
</dbReference>
<reference evidence="3" key="1">
    <citation type="submission" date="2016-11" db="UniProtKB">
        <authorList>
            <consortium name="WormBaseParasite"/>
        </authorList>
    </citation>
    <scope>IDENTIFICATION</scope>
</reference>
<dbReference type="PANTHER" id="PTHR24213">
    <property type="entry name" value="ACTIN-BINDING LIM PROTEIN"/>
    <property type="match status" value="1"/>
</dbReference>
<sequence>MFTPNFSRLFLVPRTFPRLEGLAESETKVTVASALETYSLCYRLEELAVGPERLPFVVGPTRKEDHLSNDDFEKVFGMSRESFRDLKPWRQLEAKKRVSLF</sequence>
<dbReference type="PANTHER" id="PTHR24213:SF9">
    <property type="entry name" value="UNCOORDINATED 115A, ISOFORM B-RELATED"/>
    <property type="match status" value="1"/>
</dbReference>
<dbReference type="WBParaSite" id="L893_g26824.t1">
    <property type="protein sequence ID" value="L893_g26824.t1"/>
    <property type="gene ID" value="L893_g26824"/>
</dbReference>
<proteinExistence type="predicted"/>
<organism evidence="2 3">
    <name type="scientific">Steinernema glaseri</name>
    <dbReference type="NCBI Taxonomy" id="37863"/>
    <lineage>
        <taxon>Eukaryota</taxon>
        <taxon>Metazoa</taxon>
        <taxon>Ecdysozoa</taxon>
        <taxon>Nematoda</taxon>
        <taxon>Chromadorea</taxon>
        <taxon>Rhabditida</taxon>
        <taxon>Tylenchina</taxon>
        <taxon>Panagrolaimomorpha</taxon>
        <taxon>Strongyloidoidea</taxon>
        <taxon>Steinernematidae</taxon>
        <taxon>Steinernema</taxon>
    </lineage>
</organism>
<dbReference type="Gene3D" id="1.10.950.10">
    <property type="entry name" value="Villin headpiece domain"/>
    <property type="match status" value="1"/>
</dbReference>
<dbReference type="SMART" id="SM00153">
    <property type="entry name" value="VHP"/>
    <property type="match status" value="1"/>
</dbReference>
<dbReference type="AlphaFoldDB" id="A0A1I7ZIS2"/>
<dbReference type="Pfam" id="PF02209">
    <property type="entry name" value="VHP"/>
    <property type="match status" value="1"/>
</dbReference>
<dbReference type="GO" id="GO:0051015">
    <property type="term" value="F:actin filament binding"/>
    <property type="evidence" value="ECO:0007669"/>
    <property type="project" value="TreeGrafter"/>
</dbReference>
<feature type="domain" description="HP" evidence="1">
    <location>
        <begin position="36"/>
        <end position="101"/>
    </location>
</feature>
<dbReference type="InterPro" id="IPR051618">
    <property type="entry name" value="Actin-binding_LIM"/>
</dbReference>
<evidence type="ECO:0000259" key="1">
    <source>
        <dbReference type="PROSITE" id="PS51089"/>
    </source>
</evidence>
<dbReference type="InterPro" id="IPR003128">
    <property type="entry name" value="Villin_headpiece"/>
</dbReference>
<evidence type="ECO:0000313" key="3">
    <source>
        <dbReference type="WBParaSite" id="L893_g26824.t1"/>
    </source>
</evidence>
<dbReference type="InterPro" id="IPR036886">
    <property type="entry name" value="Villin_headpiece_dom_sf"/>
</dbReference>
<evidence type="ECO:0000313" key="2">
    <source>
        <dbReference type="Proteomes" id="UP000095287"/>
    </source>
</evidence>
<dbReference type="GO" id="GO:0007010">
    <property type="term" value="P:cytoskeleton organization"/>
    <property type="evidence" value="ECO:0007669"/>
    <property type="project" value="InterPro"/>
</dbReference>
<dbReference type="SUPFAM" id="SSF47050">
    <property type="entry name" value="VHP, Villin headpiece domain"/>
    <property type="match status" value="1"/>
</dbReference>
<name>A0A1I7ZIS2_9BILA</name>
<dbReference type="GO" id="GO:0015629">
    <property type="term" value="C:actin cytoskeleton"/>
    <property type="evidence" value="ECO:0007669"/>
    <property type="project" value="TreeGrafter"/>
</dbReference>
<dbReference type="Proteomes" id="UP000095287">
    <property type="component" value="Unplaced"/>
</dbReference>